<dbReference type="SUPFAM" id="SSF46689">
    <property type="entry name" value="Homeodomain-like"/>
    <property type="match status" value="1"/>
</dbReference>
<evidence type="ECO:0000313" key="12">
    <source>
        <dbReference type="Proteomes" id="UP000054099"/>
    </source>
</evidence>
<keyword evidence="7" id="KW-0175">Coiled coil</keyword>
<name>A0A0V8IZP7_9BACL</name>
<proteinExistence type="predicted"/>
<gene>
    <name evidence="11" type="ORF">AS030_20365</name>
</gene>
<dbReference type="GO" id="GO:0006355">
    <property type="term" value="P:regulation of DNA-templated transcription"/>
    <property type="evidence" value="ECO:0007669"/>
    <property type="project" value="InterPro"/>
</dbReference>
<dbReference type="CDD" id="cd00009">
    <property type="entry name" value="AAA"/>
    <property type="match status" value="1"/>
</dbReference>
<dbReference type="Pfam" id="PF25601">
    <property type="entry name" value="AAA_lid_14"/>
    <property type="match status" value="1"/>
</dbReference>
<dbReference type="PROSITE" id="PS50113">
    <property type="entry name" value="PAC"/>
    <property type="match status" value="1"/>
</dbReference>
<sequence length="465" mass="52912">MDEQLILLEMEIEGIINESGENIIVTDSEGIILRAVKNSKEMYGISSEELVGASVKELEQKKIFSPSVTLSVLQQKAPITFMQKTGTGKVIMTRGIPLFNEDNEIIRVISFSHDMTEMEDLKEQYEQLQQKMMRYKSEIEQLRVRGSVPTDVIINSRPMQTVWELVNKVARSEATVVLQGESGVGKTVFAKALHSGSDRREKPMIEVNCGAIPQSLFESEMFGYEPGAFTGASAKGKVGLIELADQGTLFLDEVGELPLSIQVKLLKVLQEKKITRMGSTKTRTVNFRLVAATNRNLEEMVKAGTFRDDLYYRLNVVPISIPPLRERKEDIHQLTETFLRVFNEKYGSEKTIHPSTLKAFWQHDWPGNVRELENLMERLVVTLEQKMILPEYLPFVQKKEIDHVPEFDTPASSLQEALEAVEKSWLLRASRNCKSTYEMAEYLGLSQPTVFRRLKKYGINSILNR</sequence>
<dbReference type="PROSITE" id="PS00688">
    <property type="entry name" value="SIGMA54_INTERACT_3"/>
    <property type="match status" value="1"/>
</dbReference>
<dbReference type="InterPro" id="IPR000700">
    <property type="entry name" value="PAS-assoc_C"/>
</dbReference>
<reference evidence="11 12" key="1">
    <citation type="journal article" date="2014" name="Antonie Van Leeuwenhoek">
        <title>Fictibacillus enclensis sp. nov., isolated from marine sediment.</title>
        <authorList>
            <person name="Dastager S.G."/>
            <person name="Mawlankar R."/>
            <person name="Srinivasan K."/>
            <person name="Tang S.K."/>
            <person name="Lee J.C."/>
            <person name="Ramana V.V."/>
            <person name="Shouche Y.S."/>
        </authorList>
    </citation>
    <scope>NUCLEOTIDE SEQUENCE [LARGE SCALE GENOMIC DNA]</scope>
    <source>
        <strain evidence="11 12">NIO-1003</strain>
    </source>
</reference>
<dbReference type="Gene3D" id="3.30.450.20">
    <property type="entry name" value="PAS domain"/>
    <property type="match status" value="1"/>
</dbReference>
<dbReference type="Proteomes" id="UP000054099">
    <property type="component" value="Unassembled WGS sequence"/>
</dbReference>
<feature type="domain" description="Sigma-54 factor interaction" evidence="8">
    <location>
        <begin position="152"/>
        <end position="381"/>
    </location>
</feature>
<dbReference type="Pfam" id="PF18024">
    <property type="entry name" value="HTH_50"/>
    <property type="match status" value="1"/>
</dbReference>
<dbReference type="Gene3D" id="3.40.50.300">
    <property type="entry name" value="P-loop containing nucleotide triphosphate hydrolases"/>
    <property type="match status" value="1"/>
</dbReference>
<dbReference type="AlphaFoldDB" id="A0A0V8IZP7"/>
<dbReference type="InterPro" id="IPR000014">
    <property type="entry name" value="PAS"/>
</dbReference>
<organism evidence="11 12">
    <name type="scientific">Fictibacillus enclensis</name>
    <dbReference type="NCBI Taxonomy" id="1017270"/>
    <lineage>
        <taxon>Bacteria</taxon>
        <taxon>Bacillati</taxon>
        <taxon>Bacillota</taxon>
        <taxon>Bacilli</taxon>
        <taxon>Bacillales</taxon>
        <taxon>Fictibacillaceae</taxon>
        <taxon>Fictibacillus</taxon>
    </lineage>
</organism>
<dbReference type="SUPFAM" id="SSF55785">
    <property type="entry name" value="PYP-like sensor domain (PAS domain)"/>
    <property type="match status" value="1"/>
</dbReference>
<keyword evidence="2" id="KW-0058">Aromatic hydrocarbons catabolism</keyword>
<dbReference type="SUPFAM" id="SSF52540">
    <property type="entry name" value="P-loop containing nucleoside triphosphate hydrolases"/>
    <property type="match status" value="1"/>
</dbReference>
<dbReference type="RefSeq" id="WP_061975177.1">
    <property type="nucleotide sequence ID" value="NZ_FMAV01000005.1"/>
</dbReference>
<evidence type="ECO:0000256" key="7">
    <source>
        <dbReference type="SAM" id="Coils"/>
    </source>
</evidence>
<dbReference type="InterPro" id="IPR025662">
    <property type="entry name" value="Sigma_54_int_dom_ATP-bd_1"/>
</dbReference>
<accession>A0A0V8IZP7</accession>
<keyword evidence="1" id="KW-0547">Nucleotide-binding</keyword>
<dbReference type="CDD" id="cd00130">
    <property type="entry name" value="PAS"/>
    <property type="match status" value="1"/>
</dbReference>
<dbReference type="Pfam" id="PF08448">
    <property type="entry name" value="PAS_4"/>
    <property type="match status" value="1"/>
</dbReference>
<dbReference type="PANTHER" id="PTHR32071:SF57">
    <property type="entry name" value="C4-DICARBOXYLATE TRANSPORT TRANSCRIPTIONAL REGULATORY PROTEIN DCTD"/>
    <property type="match status" value="1"/>
</dbReference>
<feature type="domain" description="PAC" evidence="10">
    <location>
        <begin position="75"/>
        <end position="127"/>
    </location>
</feature>
<dbReference type="InterPro" id="IPR013656">
    <property type="entry name" value="PAS_4"/>
</dbReference>
<evidence type="ECO:0000256" key="4">
    <source>
        <dbReference type="ARBA" id="ARBA00023015"/>
    </source>
</evidence>
<comment type="caution">
    <text evidence="11">The sequence shown here is derived from an EMBL/GenBank/DDBJ whole genome shotgun (WGS) entry which is preliminary data.</text>
</comment>
<dbReference type="InterPro" id="IPR003593">
    <property type="entry name" value="AAA+_ATPase"/>
</dbReference>
<keyword evidence="12" id="KW-1185">Reference proteome</keyword>
<dbReference type="PROSITE" id="PS00675">
    <property type="entry name" value="SIGMA54_INTERACT_1"/>
    <property type="match status" value="1"/>
</dbReference>
<dbReference type="OrthoDB" id="9771372at2"/>
<evidence type="ECO:0000259" key="9">
    <source>
        <dbReference type="PROSITE" id="PS50112"/>
    </source>
</evidence>
<evidence type="ECO:0000259" key="8">
    <source>
        <dbReference type="PROSITE" id="PS50045"/>
    </source>
</evidence>
<feature type="domain" description="PAS" evidence="9">
    <location>
        <begin position="8"/>
        <end position="58"/>
    </location>
</feature>
<evidence type="ECO:0000256" key="6">
    <source>
        <dbReference type="ARBA" id="ARBA00029500"/>
    </source>
</evidence>
<dbReference type="InterPro" id="IPR025944">
    <property type="entry name" value="Sigma_54_int_dom_CS"/>
</dbReference>
<dbReference type="GO" id="GO:0003677">
    <property type="term" value="F:DNA binding"/>
    <property type="evidence" value="ECO:0007669"/>
    <property type="project" value="UniProtKB-KW"/>
</dbReference>
<evidence type="ECO:0000313" key="11">
    <source>
        <dbReference type="EMBL" id="KSU80295.1"/>
    </source>
</evidence>
<evidence type="ECO:0000259" key="10">
    <source>
        <dbReference type="PROSITE" id="PS50113"/>
    </source>
</evidence>
<dbReference type="InterPro" id="IPR058031">
    <property type="entry name" value="AAA_lid_NorR"/>
</dbReference>
<dbReference type="PROSITE" id="PS50045">
    <property type="entry name" value="SIGMA54_INTERACT_4"/>
    <property type="match status" value="1"/>
</dbReference>
<dbReference type="InterPro" id="IPR027417">
    <property type="entry name" value="P-loop_NTPase"/>
</dbReference>
<evidence type="ECO:0000256" key="1">
    <source>
        <dbReference type="ARBA" id="ARBA00022741"/>
    </source>
</evidence>
<dbReference type="EMBL" id="LNQN01000007">
    <property type="protein sequence ID" value="KSU80295.1"/>
    <property type="molecule type" value="Genomic_DNA"/>
</dbReference>
<dbReference type="Gene3D" id="1.10.8.60">
    <property type="match status" value="1"/>
</dbReference>
<keyword evidence="4" id="KW-0805">Transcription regulation</keyword>
<dbReference type="InterPro" id="IPR035965">
    <property type="entry name" value="PAS-like_dom_sf"/>
</dbReference>
<evidence type="ECO:0000256" key="2">
    <source>
        <dbReference type="ARBA" id="ARBA00022797"/>
    </source>
</evidence>
<evidence type="ECO:0000256" key="5">
    <source>
        <dbReference type="ARBA" id="ARBA00023163"/>
    </source>
</evidence>
<dbReference type="PANTHER" id="PTHR32071">
    <property type="entry name" value="TRANSCRIPTIONAL REGULATORY PROTEIN"/>
    <property type="match status" value="1"/>
</dbReference>
<dbReference type="FunFam" id="3.40.50.300:FF:000006">
    <property type="entry name" value="DNA-binding transcriptional regulator NtrC"/>
    <property type="match status" value="1"/>
</dbReference>
<dbReference type="InterPro" id="IPR009057">
    <property type="entry name" value="Homeodomain-like_sf"/>
</dbReference>
<evidence type="ECO:0000256" key="3">
    <source>
        <dbReference type="ARBA" id="ARBA00022840"/>
    </source>
</evidence>
<dbReference type="GO" id="GO:0005524">
    <property type="term" value="F:ATP binding"/>
    <property type="evidence" value="ECO:0007669"/>
    <property type="project" value="UniProtKB-KW"/>
</dbReference>
<feature type="coiled-coil region" evidence="7">
    <location>
        <begin position="111"/>
        <end position="145"/>
    </location>
</feature>
<keyword evidence="5" id="KW-0804">Transcription</keyword>
<dbReference type="InterPro" id="IPR002078">
    <property type="entry name" value="Sigma_54_int"/>
</dbReference>
<dbReference type="Pfam" id="PF00158">
    <property type="entry name" value="Sigma54_activat"/>
    <property type="match status" value="1"/>
</dbReference>
<keyword evidence="3" id="KW-0067">ATP-binding</keyword>
<protein>
    <recommendedName>
        <fullName evidence="6">HTH-type transcriptional regulatory protein TyrR</fullName>
    </recommendedName>
</protein>
<dbReference type="Gene3D" id="1.10.10.60">
    <property type="entry name" value="Homeodomain-like"/>
    <property type="match status" value="1"/>
</dbReference>
<dbReference type="NCBIfam" id="TIGR00229">
    <property type="entry name" value="sensory_box"/>
    <property type="match status" value="1"/>
</dbReference>
<dbReference type="PROSITE" id="PS50112">
    <property type="entry name" value="PAS"/>
    <property type="match status" value="1"/>
</dbReference>
<dbReference type="InterPro" id="IPR030828">
    <property type="entry name" value="HTH_TyrR"/>
</dbReference>
<dbReference type="SMART" id="SM00382">
    <property type="entry name" value="AAA"/>
    <property type="match status" value="1"/>
</dbReference>